<reference evidence="5 6" key="1">
    <citation type="journal article" date="2020" name="ISME J.">
        <title>Uncovering the hidden diversity of litter-decomposition mechanisms in mushroom-forming fungi.</title>
        <authorList>
            <person name="Floudas D."/>
            <person name="Bentzer J."/>
            <person name="Ahren D."/>
            <person name="Johansson T."/>
            <person name="Persson P."/>
            <person name="Tunlid A."/>
        </authorList>
    </citation>
    <scope>NUCLEOTIDE SEQUENCE [LARGE SCALE GENOMIC DNA]</scope>
    <source>
        <strain evidence="5 6">CBS 291.85</strain>
    </source>
</reference>
<dbReference type="GO" id="GO:0000166">
    <property type="term" value="F:nucleotide binding"/>
    <property type="evidence" value="ECO:0007669"/>
    <property type="project" value="InterPro"/>
</dbReference>
<evidence type="ECO:0000313" key="5">
    <source>
        <dbReference type="EMBL" id="KAF5345628.1"/>
    </source>
</evidence>
<dbReference type="InterPro" id="IPR036291">
    <property type="entry name" value="NAD(P)-bd_dom_sf"/>
</dbReference>
<evidence type="ECO:0000256" key="2">
    <source>
        <dbReference type="SAM" id="SignalP"/>
    </source>
</evidence>
<feature type="domain" description="Gfo/Idh/MocA-like oxidoreductase N-terminal" evidence="3">
    <location>
        <begin position="34"/>
        <end position="144"/>
    </location>
</feature>
<dbReference type="PANTHER" id="PTHR43818:SF11">
    <property type="entry name" value="BCDNA.GH03377"/>
    <property type="match status" value="1"/>
</dbReference>
<name>A0A8H5FR48_9AGAR</name>
<sequence>MIMAPIHLGFIGLSSQGWAAGTLAVPLFKPALTSKYSVVAVTTSNPDSAAESAKKYSELGSTTTGKDIKVKSYHGATGAEEISADPDVDMVAMSIKTMLHRDAALKVIEAGKDLFLEWPAGKSAKETEELYEAAKKKGIKTVVGTQFCQALFARKVKSLVDAGKIGRILSSTLFISFTSPFGKYTLPVYTYVLDDSNGAGLIDIGGGHALEMLQHVLGPITSLTATTLNQLPKAILLDPKDFTPTKDRVPQTIPTQAIVSGLLQNDAAFNFHIQSGIAKNGVAFLWLIDGKEGNICVEDPSNMVSTSFDPDVYLNGEKIELEKDGDALGTVRRVWDAFADGQVGEYATLEDALRNRRVVDAIKESGATGKRIILQ</sequence>
<evidence type="ECO:0000259" key="3">
    <source>
        <dbReference type="Pfam" id="PF01408"/>
    </source>
</evidence>
<evidence type="ECO:0008006" key="7">
    <source>
        <dbReference type="Google" id="ProtNLM"/>
    </source>
</evidence>
<organism evidence="5 6">
    <name type="scientific">Tetrapyrgos nigripes</name>
    <dbReference type="NCBI Taxonomy" id="182062"/>
    <lineage>
        <taxon>Eukaryota</taxon>
        <taxon>Fungi</taxon>
        <taxon>Dikarya</taxon>
        <taxon>Basidiomycota</taxon>
        <taxon>Agaricomycotina</taxon>
        <taxon>Agaricomycetes</taxon>
        <taxon>Agaricomycetidae</taxon>
        <taxon>Agaricales</taxon>
        <taxon>Marasmiineae</taxon>
        <taxon>Marasmiaceae</taxon>
        <taxon>Tetrapyrgos</taxon>
    </lineage>
</organism>
<evidence type="ECO:0000313" key="6">
    <source>
        <dbReference type="Proteomes" id="UP000559256"/>
    </source>
</evidence>
<dbReference type="Pfam" id="PF01408">
    <property type="entry name" value="GFO_IDH_MocA"/>
    <property type="match status" value="1"/>
</dbReference>
<gene>
    <name evidence="5" type="ORF">D9758_015162</name>
</gene>
<dbReference type="InterPro" id="IPR050463">
    <property type="entry name" value="Gfo/Idh/MocA_oxidrdct_glycsds"/>
</dbReference>
<dbReference type="AlphaFoldDB" id="A0A8H5FR48"/>
<evidence type="ECO:0000256" key="1">
    <source>
        <dbReference type="ARBA" id="ARBA00023002"/>
    </source>
</evidence>
<dbReference type="EMBL" id="JAACJM010000110">
    <property type="protein sequence ID" value="KAF5345628.1"/>
    <property type="molecule type" value="Genomic_DNA"/>
</dbReference>
<accession>A0A8H5FR48</accession>
<dbReference type="PANTHER" id="PTHR43818">
    <property type="entry name" value="BCDNA.GH03377"/>
    <property type="match status" value="1"/>
</dbReference>
<comment type="caution">
    <text evidence="5">The sequence shown here is derived from an EMBL/GenBank/DDBJ whole genome shotgun (WGS) entry which is preliminary data.</text>
</comment>
<keyword evidence="2" id="KW-0732">Signal</keyword>
<dbReference type="SUPFAM" id="SSF51735">
    <property type="entry name" value="NAD(P)-binding Rossmann-fold domains"/>
    <property type="match status" value="1"/>
</dbReference>
<evidence type="ECO:0000259" key="4">
    <source>
        <dbReference type="Pfam" id="PF22685"/>
    </source>
</evidence>
<dbReference type="SUPFAM" id="SSF55347">
    <property type="entry name" value="Glyceraldehyde-3-phosphate dehydrogenase-like, C-terminal domain"/>
    <property type="match status" value="1"/>
</dbReference>
<dbReference type="Gene3D" id="3.30.360.10">
    <property type="entry name" value="Dihydrodipicolinate Reductase, domain 2"/>
    <property type="match status" value="1"/>
</dbReference>
<protein>
    <recommendedName>
        <fullName evidence="7">Gfo/Idh/MocA-like oxidoreductase N-terminal domain-containing protein</fullName>
    </recommendedName>
</protein>
<dbReference type="GO" id="GO:0016491">
    <property type="term" value="F:oxidoreductase activity"/>
    <property type="evidence" value="ECO:0007669"/>
    <property type="project" value="UniProtKB-KW"/>
</dbReference>
<dbReference type="InterPro" id="IPR000683">
    <property type="entry name" value="Gfo/Idh/MocA-like_OxRdtase_N"/>
</dbReference>
<proteinExistence type="predicted"/>
<dbReference type="Pfam" id="PF22685">
    <property type="entry name" value="Gal80p_C-like"/>
    <property type="match status" value="1"/>
</dbReference>
<feature type="domain" description="Gal80p-like C-terminal" evidence="4">
    <location>
        <begin position="154"/>
        <end position="298"/>
    </location>
</feature>
<dbReference type="Gene3D" id="3.40.50.720">
    <property type="entry name" value="NAD(P)-binding Rossmann-like Domain"/>
    <property type="match status" value="1"/>
</dbReference>
<dbReference type="Proteomes" id="UP000559256">
    <property type="component" value="Unassembled WGS sequence"/>
</dbReference>
<keyword evidence="1" id="KW-0560">Oxidoreductase</keyword>
<keyword evidence="6" id="KW-1185">Reference proteome</keyword>
<dbReference type="InterPro" id="IPR055080">
    <property type="entry name" value="Gal80p-like_C"/>
</dbReference>
<feature type="chain" id="PRO_5034690146" description="Gfo/Idh/MocA-like oxidoreductase N-terminal domain-containing protein" evidence="2">
    <location>
        <begin position="20"/>
        <end position="375"/>
    </location>
</feature>
<feature type="signal peptide" evidence="2">
    <location>
        <begin position="1"/>
        <end position="19"/>
    </location>
</feature>
<dbReference type="OrthoDB" id="64915at2759"/>